<dbReference type="AlphaFoldDB" id="A0A9Q1FNB2"/>
<feature type="compositionally biased region" description="Low complexity" evidence="1">
    <location>
        <begin position="112"/>
        <end position="136"/>
    </location>
</feature>
<comment type="caution">
    <text evidence="2">The sequence shown here is derived from an EMBL/GenBank/DDBJ whole genome shotgun (WGS) entry which is preliminary data.</text>
</comment>
<reference evidence="2" key="1">
    <citation type="journal article" date="2023" name="Science">
        <title>Genome structures resolve the early diversification of teleost fishes.</title>
        <authorList>
            <person name="Parey E."/>
            <person name="Louis A."/>
            <person name="Montfort J."/>
            <person name="Bouchez O."/>
            <person name="Roques C."/>
            <person name="Iampietro C."/>
            <person name="Lluch J."/>
            <person name="Castinel A."/>
            <person name="Donnadieu C."/>
            <person name="Desvignes T."/>
            <person name="Floi Bucao C."/>
            <person name="Jouanno E."/>
            <person name="Wen M."/>
            <person name="Mejri S."/>
            <person name="Dirks R."/>
            <person name="Jansen H."/>
            <person name="Henkel C."/>
            <person name="Chen W.J."/>
            <person name="Zahm M."/>
            <person name="Cabau C."/>
            <person name="Klopp C."/>
            <person name="Thompson A.W."/>
            <person name="Robinson-Rechavi M."/>
            <person name="Braasch I."/>
            <person name="Lecointre G."/>
            <person name="Bobe J."/>
            <person name="Postlethwait J.H."/>
            <person name="Berthelot C."/>
            <person name="Roest Crollius H."/>
            <person name="Guiguen Y."/>
        </authorList>
    </citation>
    <scope>NUCLEOTIDE SEQUENCE</scope>
    <source>
        <strain evidence="2">WJC10195</strain>
    </source>
</reference>
<feature type="compositionally biased region" description="Polar residues" evidence="1">
    <location>
        <begin position="73"/>
        <end position="82"/>
    </location>
</feature>
<protein>
    <submittedName>
        <fullName evidence="2">Uncharacterized protein</fullName>
    </submittedName>
</protein>
<sequence>MTFQQADNDGSCTVRKRRTAMPKILSLPARLSERYAICPSSTVKSSVSPGAESRQCSVPAVVMATSGYVEDLQQPSQPQGGSVTMVPGQLPDPPSAPPQFLAELQINAAAAAATPPTPTPTGQTTPPAPAPLQQAQKNAGVLATPTQPPPAQYVTAEIQSATAQPSNGQSTPQYIVVTVTGELPGH</sequence>
<evidence type="ECO:0000313" key="2">
    <source>
        <dbReference type="EMBL" id="KAJ8363082.1"/>
    </source>
</evidence>
<name>A0A9Q1FNB2_SYNKA</name>
<feature type="region of interest" description="Disordered" evidence="1">
    <location>
        <begin position="112"/>
        <end position="173"/>
    </location>
</feature>
<proteinExistence type="predicted"/>
<organism evidence="2 3">
    <name type="scientific">Synaphobranchus kaupii</name>
    <name type="common">Kaup's arrowtooth eel</name>
    <dbReference type="NCBI Taxonomy" id="118154"/>
    <lineage>
        <taxon>Eukaryota</taxon>
        <taxon>Metazoa</taxon>
        <taxon>Chordata</taxon>
        <taxon>Craniata</taxon>
        <taxon>Vertebrata</taxon>
        <taxon>Euteleostomi</taxon>
        <taxon>Actinopterygii</taxon>
        <taxon>Neopterygii</taxon>
        <taxon>Teleostei</taxon>
        <taxon>Anguilliformes</taxon>
        <taxon>Synaphobranchidae</taxon>
        <taxon>Synaphobranchus</taxon>
    </lineage>
</organism>
<feature type="region of interest" description="Disordered" evidence="1">
    <location>
        <begin position="72"/>
        <end position="99"/>
    </location>
</feature>
<dbReference type="Proteomes" id="UP001152622">
    <property type="component" value="Chromosome 4"/>
</dbReference>
<keyword evidence="3" id="KW-1185">Reference proteome</keyword>
<evidence type="ECO:0000313" key="3">
    <source>
        <dbReference type="Proteomes" id="UP001152622"/>
    </source>
</evidence>
<feature type="compositionally biased region" description="Polar residues" evidence="1">
    <location>
        <begin position="157"/>
        <end position="173"/>
    </location>
</feature>
<dbReference type="OrthoDB" id="8962548at2759"/>
<gene>
    <name evidence="2" type="ORF">SKAU_G00119130</name>
</gene>
<evidence type="ECO:0000256" key="1">
    <source>
        <dbReference type="SAM" id="MobiDB-lite"/>
    </source>
</evidence>
<dbReference type="EMBL" id="JAINUF010000004">
    <property type="protein sequence ID" value="KAJ8363082.1"/>
    <property type="molecule type" value="Genomic_DNA"/>
</dbReference>
<accession>A0A9Q1FNB2</accession>